<feature type="transmembrane region" description="Helical" evidence="15">
    <location>
        <begin position="1060"/>
        <end position="1079"/>
    </location>
</feature>
<feature type="region of interest" description="Disordered" evidence="14">
    <location>
        <begin position="761"/>
        <end position="784"/>
    </location>
</feature>
<feature type="transmembrane region" description="Helical" evidence="15">
    <location>
        <begin position="239"/>
        <end position="261"/>
    </location>
</feature>
<dbReference type="InParanoid" id="A0A6P8ZNN3"/>
<dbReference type="Gene3D" id="3.40.50.300">
    <property type="entry name" value="P-loop containing nucleotide triphosphate hydrolases"/>
    <property type="match status" value="2"/>
</dbReference>
<keyword evidence="4" id="KW-0813">Transport</keyword>
<comment type="catalytic activity">
    <reaction evidence="13">
        <text>ATP + H2O + xenobioticSide 1 = ADP + phosphate + xenobioticSide 2.</text>
        <dbReference type="EC" id="7.6.2.2"/>
    </reaction>
</comment>
<feature type="compositionally biased region" description="Basic and acidic residues" evidence="14">
    <location>
        <begin position="57"/>
        <end position="76"/>
    </location>
</feature>
<feature type="transmembrane region" description="Helical" evidence="15">
    <location>
        <begin position="140"/>
        <end position="163"/>
    </location>
</feature>
<feature type="region of interest" description="Disordered" evidence="14">
    <location>
        <begin position="1"/>
        <end position="77"/>
    </location>
</feature>
<feature type="transmembrane region" description="Helical" evidence="15">
    <location>
        <begin position="443"/>
        <end position="465"/>
    </location>
</feature>
<dbReference type="FunCoup" id="A0A6P8ZNN3">
    <property type="interactions" value="76"/>
</dbReference>
<dbReference type="InterPro" id="IPR003593">
    <property type="entry name" value="AAA+_ATPase"/>
</dbReference>
<evidence type="ECO:0000256" key="7">
    <source>
        <dbReference type="ARBA" id="ARBA00022741"/>
    </source>
</evidence>
<dbReference type="PANTHER" id="PTHR43394">
    <property type="entry name" value="ATP-DEPENDENT PERMEASE MDL1, MITOCHONDRIAL"/>
    <property type="match status" value="1"/>
</dbReference>
<dbReference type="RefSeq" id="XP_034242654.1">
    <property type="nucleotide sequence ID" value="XM_034386763.1"/>
</dbReference>
<dbReference type="GeneID" id="117646081"/>
<dbReference type="CDD" id="cd18578">
    <property type="entry name" value="ABC_6TM_Pgp_ABCB1_D2_like"/>
    <property type="match status" value="1"/>
</dbReference>
<dbReference type="GO" id="GO:0090374">
    <property type="term" value="P:oligopeptide export from mitochondrion"/>
    <property type="evidence" value="ECO:0007669"/>
    <property type="project" value="TreeGrafter"/>
</dbReference>
<feature type="transmembrane region" description="Helical" evidence="15">
    <location>
        <begin position="835"/>
        <end position="859"/>
    </location>
</feature>
<dbReference type="InterPro" id="IPR003439">
    <property type="entry name" value="ABC_transporter-like_ATP-bd"/>
</dbReference>
<evidence type="ECO:0000256" key="13">
    <source>
        <dbReference type="ARBA" id="ARBA00034018"/>
    </source>
</evidence>
<evidence type="ECO:0000256" key="4">
    <source>
        <dbReference type="ARBA" id="ARBA00022448"/>
    </source>
</evidence>
<dbReference type="FunFam" id="3.40.50.300:FF:000479">
    <property type="entry name" value="Multidrug resistance protein 1A"/>
    <property type="match status" value="1"/>
</dbReference>
<dbReference type="GO" id="GO:0005524">
    <property type="term" value="F:ATP binding"/>
    <property type="evidence" value="ECO:0007669"/>
    <property type="project" value="UniProtKB-KW"/>
</dbReference>
<dbReference type="SUPFAM" id="SSF52540">
    <property type="entry name" value="P-loop containing nucleoside triphosphate hydrolases"/>
    <property type="match status" value="2"/>
</dbReference>
<evidence type="ECO:0000256" key="8">
    <source>
        <dbReference type="ARBA" id="ARBA00022840"/>
    </source>
</evidence>
<evidence type="ECO:0000256" key="6">
    <source>
        <dbReference type="ARBA" id="ARBA00022737"/>
    </source>
</evidence>
<name>A0A6P8ZNN3_THRPL</name>
<evidence type="ECO:0000256" key="3">
    <source>
        <dbReference type="ARBA" id="ARBA00012191"/>
    </source>
</evidence>
<feature type="domain" description="ABC transporter" evidence="16">
    <location>
        <begin position="514"/>
        <end position="750"/>
    </location>
</feature>
<feature type="domain" description="ABC transmembrane type-1" evidence="17">
    <location>
        <begin position="143"/>
        <end position="479"/>
    </location>
</feature>
<dbReference type="GO" id="GO:0097254">
    <property type="term" value="P:renal tubular secretion"/>
    <property type="evidence" value="ECO:0007669"/>
    <property type="project" value="UniProtKB-ARBA"/>
</dbReference>
<dbReference type="Pfam" id="PF00664">
    <property type="entry name" value="ABC_membrane"/>
    <property type="match status" value="2"/>
</dbReference>
<dbReference type="EC" id="7.6.2.2" evidence="3"/>
<dbReference type="GO" id="GO:0015421">
    <property type="term" value="F:ABC-type oligopeptide transporter activity"/>
    <property type="evidence" value="ECO:0007669"/>
    <property type="project" value="TreeGrafter"/>
</dbReference>
<protein>
    <recommendedName>
        <fullName evidence="3">ABC-type xenobiotic transporter</fullName>
        <ecNumber evidence="3">7.6.2.2</ecNumber>
    </recommendedName>
</protein>
<feature type="transmembrane region" description="Helical" evidence="15">
    <location>
        <begin position="879"/>
        <end position="906"/>
    </location>
</feature>
<keyword evidence="6" id="KW-0677">Repeat</keyword>
<keyword evidence="10 15" id="KW-1133">Transmembrane helix</keyword>
<dbReference type="InterPro" id="IPR027417">
    <property type="entry name" value="P-loop_NTPase"/>
</dbReference>
<dbReference type="Proteomes" id="UP000515158">
    <property type="component" value="Unplaced"/>
</dbReference>
<comment type="similarity">
    <text evidence="2">Belongs to the ABC transporter superfamily. ABCB family. Multidrug resistance exporter (TC 3.A.1.201) subfamily.</text>
</comment>
<dbReference type="PROSITE" id="PS50893">
    <property type="entry name" value="ABC_TRANSPORTER_2"/>
    <property type="match status" value="2"/>
</dbReference>
<keyword evidence="11 15" id="KW-0472">Membrane</keyword>
<dbReference type="GO" id="GO:0016887">
    <property type="term" value="F:ATP hydrolysis activity"/>
    <property type="evidence" value="ECO:0007669"/>
    <property type="project" value="InterPro"/>
</dbReference>
<evidence type="ECO:0000256" key="10">
    <source>
        <dbReference type="ARBA" id="ARBA00022989"/>
    </source>
</evidence>
<sequence length="1414" mass="154421">MSGMSTPGSEERPSRGRHGTVASDSSALTTSTGTCSATFSEDSGSGLRSSSDADDETSPRLELLHRRPSEVRRVGEPEWSPLLAKTLPGLPHSEAVQPSKATEACRRKGKAVLDDDDDDRGIRKSGLSGLFRYATRRDKMLMLVGLLFAAVHGASFPVLALVFGQMTNTFILQSTATSVNKKNNESALNGEMFGETTPSSTMINPDPNTTSVPDINELWRSGGLSPAEFTAYMSQFSLYYLYIGIGVLTAAFIQTLCWELACEGQVHTLRKIFYAQVLRQDISWYDQNEENDLTSKLADDLERVREGIGSKFSMVIQYIATFISGLAVGLVANWRLTVVILGVGPLLIGTSGFLARVAASSAAREQMKYAIAGGIADEVLNCIRTVAAFGAQDREAKRYENALEKGRWMAMKKYYYLAVGLGVVFFVTYASYGLAFWYGSQLIGAGVVTPGSVFTVFFSVMAGAFSLGNALPFINAVSTAIGAASNVFNIIDRVPNIDPYDTRGLKVHKVKGHIEFKKVGFTYPARPEVQILKDFTLLIEPGKTVALVGPSGAGKSTVVGLLLRFYDVTLGQVLVDGVDIKDLNLSWLRSQIGVVSQEPVLFGTTIYENIRYGRDDVSKAEIVQAALIANAHSFISSLPDGYDTMVGDRGAQLSGGQKQRIAIARALVRNPKLLLLDEATSALDAQSEGVVQAALDNAMQGRTTIIIAHRLSTVRNADFIYAMKDGAIEEYGTHADLMSKEGLYHHLVMTQLGEKESVRNDYSSGGEALGAATESCDGTQTPTREKRYNKRRSLSLSLASLEDPELDRLAKEADETEVSEDVSVRRLFQLNSPEWMWLLLGFIGCALTGSIMPVFAFFYGEVFATFTLRGEALEKAALFWTYMFLVLAVVSGLSFWLQLVAMTTAAEKLVMRMRLLAFKNICYQAVGWFDLDSSSAGRLTNRLARDAPLVKAAAGLRAGQVIGAFVTLFAALLIAFLFGWKLALLLVVAVPFIAGASYQQMMILRRNQRRDAELMNEAARVASESVSNIRTVQALGKERLFFELYLGYLSAPFAEAKKQAYIYSIVFALSQAVIYMMYAGAFRFGAYLIEIGDMAPTDVYRVFFALAFCAASVGQTSAYLQDYAKAKLASSLMFQLIDRKPDIDCSPTTGIRPVISGKVTFKDVRFHYPSRPDVPVLRGLSVSVDPGQTLALVGSSGCGKSTTVSLLERFYDPSSGSVMVDDIDIRTINLPHLRSHIGLVTQEPVLFDCSIRHNIAYGKAFTLTSGSKSAQADQLDTVPMHEIIEAAKAANIHNFVTSLPQGYETMAGDRGTQLSGGQKQRIAIARALLRDPKILLLDEATSALDTDSEKVVQDALDRARKGRTCITIAHRLSTVQNADCIAVIHNGRVAEIGTHEELKARHGRYYQLIKRQRL</sequence>
<feature type="domain" description="ABC transporter" evidence="16">
    <location>
        <begin position="1159"/>
        <end position="1411"/>
    </location>
</feature>
<feature type="transmembrane region" description="Helical" evidence="15">
    <location>
        <begin position="414"/>
        <end position="437"/>
    </location>
</feature>
<reference evidence="19" key="1">
    <citation type="submission" date="2025-08" db="UniProtKB">
        <authorList>
            <consortium name="RefSeq"/>
        </authorList>
    </citation>
    <scope>IDENTIFICATION</scope>
    <source>
        <tissue evidence="19">Total insect</tissue>
    </source>
</reference>
<evidence type="ECO:0000256" key="15">
    <source>
        <dbReference type="SAM" id="Phobius"/>
    </source>
</evidence>
<dbReference type="OrthoDB" id="6500128at2759"/>
<evidence type="ECO:0000313" key="18">
    <source>
        <dbReference type="Proteomes" id="UP000515158"/>
    </source>
</evidence>
<evidence type="ECO:0000256" key="14">
    <source>
        <dbReference type="SAM" id="MobiDB-lite"/>
    </source>
</evidence>
<dbReference type="PROSITE" id="PS50929">
    <property type="entry name" value="ABC_TM1F"/>
    <property type="match status" value="2"/>
</dbReference>
<dbReference type="SMART" id="SM00382">
    <property type="entry name" value="AAA"/>
    <property type="match status" value="2"/>
</dbReference>
<evidence type="ECO:0000256" key="5">
    <source>
        <dbReference type="ARBA" id="ARBA00022692"/>
    </source>
</evidence>
<feature type="compositionally biased region" description="Polar residues" evidence="14">
    <location>
        <begin position="22"/>
        <end position="39"/>
    </location>
</feature>
<evidence type="ECO:0000256" key="9">
    <source>
        <dbReference type="ARBA" id="ARBA00022967"/>
    </source>
</evidence>
<dbReference type="InterPro" id="IPR017871">
    <property type="entry name" value="ABC_transporter-like_CS"/>
</dbReference>
<dbReference type="FunFam" id="1.20.1560.10:FF:000009">
    <property type="entry name" value="ABC transporter B family member 1"/>
    <property type="match status" value="1"/>
</dbReference>
<feature type="transmembrane region" description="Helical" evidence="15">
    <location>
        <begin position="961"/>
        <end position="978"/>
    </location>
</feature>
<feature type="transmembrane region" description="Helical" evidence="15">
    <location>
        <begin position="312"/>
        <end position="332"/>
    </location>
</feature>
<accession>A0A6P8ZNN3</accession>
<dbReference type="CDD" id="cd03249">
    <property type="entry name" value="ABC_MTABC3_MDL1_MDL2"/>
    <property type="match status" value="2"/>
</dbReference>
<dbReference type="CDD" id="cd18577">
    <property type="entry name" value="ABC_6TM_Pgp_ABCB1_D1_like"/>
    <property type="match status" value="1"/>
</dbReference>
<evidence type="ECO:0000256" key="2">
    <source>
        <dbReference type="ARBA" id="ARBA00007577"/>
    </source>
</evidence>
<dbReference type="FunFam" id="3.40.50.300:FF:000205">
    <property type="entry name" value="ABC transporter B family member 4"/>
    <property type="match status" value="1"/>
</dbReference>
<feature type="transmembrane region" description="Helical" evidence="15">
    <location>
        <begin position="338"/>
        <end position="359"/>
    </location>
</feature>
<evidence type="ECO:0000259" key="16">
    <source>
        <dbReference type="PROSITE" id="PS50893"/>
    </source>
</evidence>
<dbReference type="InterPro" id="IPR011527">
    <property type="entry name" value="ABC1_TM_dom"/>
</dbReference>
<organism evidence="19">
    <name type="scientific">Thrips palmi</name>
    <name type="common">Melon thrips</name>
    <dbReference type="NCBI Taxonomy" id="161013"/>
    <lineage>
        <taxon>Eukaryota</taxon>
        <taxon>Metazoa</taxon>
        <taxon>Ecdysozoa</taxon>
        <taxon>Arthropoda</taxon>
        <taxon>Hexapoda</taxon>
        <taxon>Insecta</taxon>
        <taxon>Pterygota</taxon>
        <taxon>Neoptera</taxon>
        <taxon>Paraneoptera</taxon>
        <taxon>Thysanoptera</taxon>
        <taxon>Terebrantia</taxon>
        <taxon>Thripoidea</taxon>
        <taxon>Thripidae</taxon>
        <taxon>Thrips</taxon>
    </lineage>
</organism>
<feature type="domain" description="ABC transmembrane type-1" evidence="17">
    <location>
        <begin position="839"/>
        <end position="1125"/>
    </location>
</feature>
<dbReference type="PANTHER" id="PTHR43394:SF27">
    <property type="entry name" value="ATP-DEPENDENT TRANSLOCASE ABCB1-LIKE"/>
    <property type="match status" value="1"/>
</dbReference>
<dbReference type="PROSITE" id="PS00211">
    <property type="entry name" value="ABC_TRANSPORTER_1"/>
    <property type="match status" value="2"/>
</dbReference>
<dbReference type="InterPro" id="IPR039421">
    <property type="entry name" value="Type_1_exporter"/>
</dbReference>
<keyword evidence="7" id="KW-0547">Nucleotide-binding</keyword>
<feature type="compositionally biased region" description="Low complexity" evidence="14">
    <location>
        <begin position="40"/>
        <end position="50"/>
    </location>
</feature>
<comment type="subcellular location">
    <subcellularLocation>
        <location evidence="1">Membrane</location>
        <topology evidence="1">Multi-pass membrane protein</topology>
    </subcellularLocation>
</comment>
<gene>
    <name evidence="19" type="primary">LOC117646081</name>
</gene>
<evidence type="ECO:0000256" key="11">
    <source>
        <dbReference type="ARBA" id="ARBA00023136"/>
    </source>
</evidence>
<dbReference type="Pfam" id="PF00005">
    <property type="entry name" value="ABC_tran"/>
    <property type="match status" value="2"/>
</dbReference>
<evidence type="ECO:0000256" key="1">
    <source>
        <dbReference type="ARBA" id="ARBA00004141"/>
    </source>
</evidence>
<feature type="transmembrane region" description="Helical" evidence="15">
    <location>
        <begin position="984"/>
        <end position="1004"/>
    </location>
</feature>
<dbReference type="GO" id="GO:0017085">
    <property type="term" value="P:response to insecticide"/>
    <property type="evidence" value="ECO:0007669"/>
    <property type="project" value="UniProtKB-ARBA"/>
</dbReference>
<evidence type="ECO:0000256" key="12">
    <source>
        <dbReference type="ARBA" id="ARBA00023180"/>
    </source>
</evidence>
<dbReference type="SUPFAM" id="SSF90123">
    <property type="entry name" value="ABC transporter transmembrane region"/>
    <property type="match status" value="2"/>
</dbReference>
<evidence type="ECO:0000313" key="19">
    <source>
        <dbReference type="RefSeq" id="XP_034242654.1"/>
    </source>
</evidence>
<evidence type="ECO:0000259" key="17">
    <source>
        <dbReference type="PROSITE" id="PS50929"/>
    </source>
</evidence>
<proteinExistence type="inferred from homology"/>
<dbReference type="InterPro" id="IPR036640">
    <property type="entry name" value="ABC1_TM_sf"/>
</dbReference>
<dbReference type="GO" id="GO:0005743">
    <property type="term" value="C:mitochondrial inner membrane"/>
    <property type="evidence" value="ECO:0007669"/>
    <property type="project" value="TreeGrafter"/>
</dbReference>
<keyword evidence="5 15" id="KW-0812">Transmembrane</keyword>
<keyword evidence="9" id="KW-1278">Translocase</keyword>
<keyword evidence="8" id="KW-0067">ATP-binding</keyword>
<keyword evidence="12" id="KW-0325">Glycoprotein</keyword>
<keyword evidence="18" id="KW-1185">Reference proteome</keyword>
<dbReference type="GO" id="GO:0008559">
    <property type="term" value="F:ABC-type xenobiotic transporter activity"/>
    <property type="evidence" value="ECO:0007669"/>
    <property type="project" value="UniProtKB-EC"/>
</dbReference>
<dbReference type="KEGG" id="tpal:117646081"/>
<dbReference type="Gene3D" id="1.20.1560.10">
    <property type="entry name" value="ABC transporter type 1, transmembrane domain"/>
    <property type="match status" value="1"/>
</dbReference>